<protein>
    <submittedName>
        <fullName evidence="1">Uncharacterized protein</fullName>
    </submittedName>
</protein>
<reference evidence="1" key="1">
    <citation type="journal article" date="2014" name="ISME J.">
        <title>Genomic properties of Marine Group A bacteria indicate a role in the marine sulfur cycle.</title>
        <authorList>
            <person name="Wright J.J."/>
            <person name="Mewis K."/>
            <person name="Hanson N.W."/>
            <person name="Konwar K.M."/>
            <person name="Maas K.R."/>
            <person name="Hallam S.J."/>
        </authorList>
    </citation>
    <scope>NUCLEOTIDE SEQUENCE</scope>
</reference>
<dbReference type="EMBL" id="KF170413">
    <property type="protein sequence ID" value="AGO87765.1"/>
    <property type="molecule type" value="Genomic_DNA"/>
</dbReference>
<accession>S4W9N5</accession>
<organism evidence="1">
    <name type="scientific">uncultured bacterium L413009-K18</name>
    <dbReference type="NCBI Taxonomy" id="1343850"/>
    <lineage>
        <taxon>Bacteria</taxon>
        <taxon>environmental samples</taxon>
    </lineage>
</organism>
<dbReference type="AlphaFoldDB" id="S4W9N5"/>
<proteinExistence type="predicted"/>
<name>S4W9N5_9BACT</name>
<evidence type="ECO:0000313" key="1">
    <source>
        <dbReference type="EMBL" id="AGO87765.1"/>
    </source>
</evidence>
<sequence>MKSTYFIIILYTSTLFAVEPIIKNLDSDVRDPFRKTATAKIGDNPFPTNPMNDRAKGFIDQGRVKTAITNYGSFINWDTHPAGIWGEYSYLPAVSFIAAVPGNKNTAQFIWIHLETIVDEESAPLYSIWSSTDAYDDWYPVSGDTIYKGILFEMDADDGLYLPENEKFSIDDFDSDKQFFFDHGNRKIFLSTLGESDPGNASTRVGFIYPWALRPALISREDQFDYYDYGEDEEEWTDDDNYMYYGANAAESHFISAVQKTDWHAGTMSRINTHQTEFNAQDIFSGTPWVPGDDTYPILAHSGYSQTWPTELNQATGEMESYWPGWWAQDYNINLPGCSQSRKDPDCWEDVPGRFISDMDVYMEFDDRWSHRANNVNTNDEYEQSGYPMGFRVMAEAHSYGVSYAEDIMFVTVKVRNESGDWCAEDEDGNPVNDKDGNLLCGEGMIMPDGTKLNGGKGFDYSGVGLGFYMDGDVLMGDWDGYSSNLHTNDDDFMKYHWELFEVNNERMLISMAMIGDHDGLSGVAGYALDTPAVAAPGTEFGVVATQLLDSPKATDPVDLDQDGTIDIFPGEPLKMTDWHWVDWYQRPGVVSPETNSSSCYAGSEGCPVAKNKEEILYKLMVGDTSNLSDGEKNWHFHTPNPGTDLGSELNPHFDSVDGLKLEPVYEREPPGLDCVLIMSCAPFDLPVGREVPFSFCIIFGQNEDDLKNNARFAQVMYNSRYQGFTPPTKPTVYAETGSGEVKLYWNDHAEDARDVVTGYADFEGYKIYKSVDAGNSWGSADDMIFDTDGIFAGWRPFKQFDLSAIEDSLHCIYSGDLDCSGSESRDHAINGEDPYYPWFSLGTDTGLDAIRLDEPKVINGDTMTYMYLDQNVVDGLEYTYSVVAYDMGVEPPFSTSYKDIGDGQFESIVDTNYSNPDQWADPGGYASIENSKGTTVLDRNFVQVYPGVMPAENVNNIGVVPNPYIVQSGYKESEHLRQIRFTNLPEHCRIRIFTISGECVTGCDDNNPFEHKSEFTGNAWWDMRTQNNQEIAPGLYLFHVEQLSDDGNSVLGEHIGKFAVIR</sequence>